<comment type="caution">
    <text evidence="1">The sequence shown here is derived from an EMBL/GenBank/DDBJ whole genome shotgun (WGS) entry which is preliminary data.</text>
</comment>
<dbReference type="EMBL" id="QKYT01000126">
    <property type="protein sequence ID" value="RIA92421.1"/>
    <property type="molecule type" value="Genomic_DNA"/>
</dbReference>
<reference evidence="1 2" key="1">
    <citation type="submission" date="2018-06" db="EMBL/GenBank/DDBJ databases">
        <title>Comparative genomics reveals the genomic features of Rhizophagus irregularis, R. cerebriforme, R. diaphanum and Gigaspora rosea, and their symbiotic lifestyle signature.</title>
        <authorList>
            <person name="Morin E."/>
            <person name="San Clemente H."/>
            <person name="Chen E.C.H."/>
            <person name="De La Providencia I."/>
            <person name="Hainaut M."/>
            <person name="Kuo A."/>
            <person name="Kohler A."/>
            <person name="Murat C."/>
            <person name="Tang N."/>
            <person name="Roy S."/>
            <person name="Loubradou J."/>
            <person name="Henrissat B."/>
            <person name="Grigoriev I.V."/>
            <person name="Corradi N."/>
            <person name="Roux C."/>
            <person name="Martin F.M."/>
        </authorList>
    </citation>
    <scope>NUCLEOTIDE SEQUENCE [LARGE SCALE GENOMIC DNA]</scope>
    <source>
        <strain evidence="1 2">DAOM 227022</strain>
    </source>
</reference>
<name>A0A397TBR7_9GLOM</name>
<accession>A0A397TBR7</accession>
<evidence type="ECO:0008006" key="3">
    <source>
        <dbReference type="Google" id="ProtNLM"/>
    </source>
</evidence>
<gene>
    <name evidence="1" type="ORF">C1645_820672</name>
</gene>
<keyword evidence="2" id="KW-1185">Reference proteome</keyword>
<dbReference type="Proteomes" id="UP000265703">
    <property type="component" value="Unassembled WGS sequence"/>
</dbReference>
<evidence type="ECO:0000313" key="2">
    <source>
        <dbReference type="Proteomes" id="UP000265703"/>
    </source>
</evidence>
<protein>
    <recommendedName>
        <fullName evidence="3">SAM domain-containing protein</fullName>
    </recommendedName>
</protein>
<evidence type="ECO:0000313" key="1">
    <source>
        <dbReference type="EMBL" id="RIA92421.1"/>
    </source>
</evidence>
<dbReference type="AlphaFoldDB" id="A0A397TBR7"/>
<proteinExistence type="predicted"/>
<organism evidence="1 2">
    <name type="scientific">Glomus cerebriforme</name>
    <dbReference type="NCBI Taxonomy" id="658196"/>
    <lineage>
        <taxon>Eukaryota</taxon>
        <taxon>Fungi</taxon>
        <taxon>Fungi incertae sedis</taxon>
        <taxon>Mucoromycota</taxon>
        <taxon>Glomeromycotina</taxon>
        <taxon>Glomeromycetes</taxon>
        <taxon>Glomerales</taxon>
        <taxon>Glomeraceae</taxon>
        <taxon>Glomus</taxon>
    </lineage>
</organism>
<sequence length="276" mass="31119">MTSGYLPGICFTCQRCLLCFNISQPNPCTCNKSIKPIRVNKPEREQQIYPHIYTPDKNLTIANNFLFAADMKFQYNNNFNVPFSFTFCSTCNSRFQRLKSKDKSAKKKMKYKSKVAANIETPEFSEVEEYDIDEIKLHVSIERKSKKTSTSKALTIQPVEYTNVISDDEGDLSVSEEEKINKNTTEEVPPTYPTFSTTLDILANNNNQTLTAPAASAHATAPLPAPVTSANIPIVTNNKLPSISEFLVNLLDEEMQALGIVKIGWRKNIRQAAQRY</sequence>
<dbReference type="OrthoDB" id="2366411at2759"/>